<evidence type="ECO:0000259" key="3">
    <source>
        <dbReference type="Pfam" id="PF03190"/>
    </source>
</evidence>
<name>A0ABT6Y9G1_9BACT</name>
<organism evidence="4 5">
    <name type="scientific">Flectobacillus roseus</name>
    <dbReference type="NCBI Taxonomy" id="502259"/>
    <lineage>
        <taxon>Bacteria</taxon>
        <taxon>Pseudomonadati</taxon>
        <taxon>Bacteroidota</taxon>
        <taxon>Cytophagia</taxon>
        <taxon>Cytophagales</taxon>
        <taxon>Flectobacillaceae</taxon>
        <taxon>Flectobacillus</taxon>
    </lineage>
</organism>
<evidence type="ECO:0000313" key="5">
    <source>
        <dbReference type="Proteomes" id="UP001236507"/>
    </source>
</evidence>
<dbReference type="Proteomes" id="UP001236507">
    <property type="component" value="Unassembled WGS sequence"/>
</dbReference>
<evidence type="ECO:0000256" key="2">
    <source>
        <dbReference type="SAM" id="SignalP"/>
    </source>
</evidence>
<dbReference type="RefSeq" id="WP_283344981.1">
    <property type="nucleotide sequence ID" value="NZ_JASHIF010000010.1"/>
</dbReference>
<gene>
    <name evidence="4" type="ORF">QM524_13330</name>
</gene>
<dbReference type="InterPro" id="IPR036249">
    <property type="entry name" value="Thioredoxin-like_sf"/>
</dbReference>
<keyword evidence="1" id="KW-0676">Redox-active center</keyword>
<protein>
    <submittedName>
        <fullName evidence="4">DUF255 domain-containing protein</fullName>
    </submittedName>
</protein>
<proteinExistence type="predicted"/>
<reference evidence="4 5" key="1">
    <citation type="submission" date="2023-05" db="EMBL/GenBank/DDBJ databases">
        <title>Novel species of genus Flectobacillus isolated from stream in China.</title>
        <authorList>
            <person name="Lu H."/>
        </authorList>
    </citation>
    <scope>NUCLEOTIDE SEQUENCE [LARGE SCALE GENOMIC DNA]</scope>
    <source>
        <strain evidence="4 5">KCTC 42575</strain>
    </source>
</reference>
<dbReference type="EMBL" id="JASHIF010000010">
    <property type="protein sequence ID" value="MDI9860195.1"/>
    <property type="molecule type" value="Genomic_DNA"/>
</dbReference>
<evidence type="ECO:0000256" key="1">
    <source>
        <dbReference type="ARBA" id="ARBA00023284"/>
    </source>
</evidence>
<accession>A0ABT6Y9G1</accession>
<keyword evidence="2" id="KW-0732">Signal</keyword>
<dbReference type="Gene3D" id="3.40.30.10">
    <property type="entry name" value="Glutaredoxin"/>
    <property type="match status" value="1"/>
</dbReference>
<dbReference type="InterPro" id="IPR004879">
    <property type="entry name" value="Ssp411-like_TRX"/>
</dbReference>
<feature type="domain" description="Spermatogenesis-associated protein 20-like TRX" evidence="3">
    <location>
        <begin position="26"/>
        <end position="127"/>
    </location>
</feature>
<feature type="chain" id="PRO_5045172364" evidence="2">
    <location>
        <begin position="20"/>
        <end position="178"/>
    </location>
</feature>
<keyword evidence="5" id="KW-1185">Reference proteome</keyword>
<feature type="signal peptide" evidence="2">
    <location>
        <begin position="1"/>
        <end position="19"/>
    </location>
</feature>
<evidence type="ECO:0000313" key="4">
    <source>
        <dbReference type="EMBL" id="MDI9860195.1"/>
    </source>
</evidence>
<dbReference type="PROSITE" id="PS00194">
    <property type="entry name" value="THIOREDOXIN_1"/>
    <property type="match status" value="1"/>
</dbReference>
<dbReference type="SUPFAM" id="SSF52833">
    <property type="entry name" value="Thioredoxin-like"/>
    <property type="match status" value="1"/>
</dbReference>
<sequence>MKKFLLAILCLLFVQYTNAQDTATKPKIKWMTLEQAFQAIQKEPRKIVIDVYTGWCGWCKVMDQKTFTDPKVIEYINQKYYAVKLDAEQKDDITIGTQKYIWQNGYNQAGVQLLQGKMSFPTMVYLDEKFNMIQPVPGYQDAKQFHQIITYFGDDHYKKGEWDKFQKDVYPKQYGSTK</sequence>
<comment type="caution">
    <text evidence="4">The sequence shown here is derived from an EMBL/GenBank/DDBJ whole genome shotgun (WGS) entry which is preliminary data.</text>
</comment>
<dbReference type="Pfam" id="PF03190">
    <property type="entry name" value="Thioredox_DsbH"/>
    <property type="match status" value="1"/>
</dbReference>
<dbReference type="InterPro" id="IPR017937">
    <property type="entry name" value="Thioredoxin_CS"/>
</dbReference>